<proteinExistence type="inferred from homology"/>
<evidence type="ECO:0000256" key="2">
    <source>
        <dbReference type="ARBA" id="ARBA00022723"/>
    </source>
</evidence>
<evidence type="ECO:0000259" key="5">
    <source>
        <dbReference type="SMART" id="SM00849"/>
    </source>
</evidence>
<sequence length="308" mass="33363">MEDGTLDRRQVLAGLSGLALGQMPFASFAQTELRIGQRQVTSISDGHLVLPGAMFFDHLPRAELNRILSDHGVSFEELRPPCNLTLMQEPDRVVLFDAGSGAGFMPSAGSMLASLETQGLAPEDITHVIITHAHPDHLWGILDDFDDLVFPNAEVMIGEQEWAYWTDPATVDTIGEARASFAVGAARRLDAIRDQVSLFNGGDEILPGVMAHGTPGHTPGHMSFEIRDGSDVVMVGGDAIGNHHVAFARPEWPSGTDQDQDLGAKTRVRLLDQLATERLPLMGFHLPGGGLGRVERLGDAYRFVEWGA</sequence>
<evidence type="ECO:0000256" key="4">
    <source>
        <dbReference type="ARBA" id="ARBA00022833"/>
    </source>
</evidence>
<accession>A0A9X1K1F5</accession>
<organism evidence="6 7">
    <name type="scientific">Roseobacter insulae</name>
    <dbReference type="NCBI Taxonomy" id="2859783"/>
    <lineage>
        <taxon>Bacteria</taxon>
        <taxon>Pseudomonadati</taxon>
        <taxon>Pseudomonadota</taxon>
        <taxon>Alphaproteobacteria</taxon>
        <taxon>Rhodobacterales</taxon>
        <taxon>Roseobacteraceae</taxon>
        <taxon>Roseobacter</taxon>
    </lineage>
</organism>
<keyword evidence="4" id="KW-0862">Zinc</keyword>
<dbReference type="InterPro" id="IPR001279">
    <property type="entry name" value="Metallo-B-lactamas"/>
</dbReference>
<comment type="caution">
    <text evidence="6">The sequence shown here is derived from an EMBL/GenBank/DDBJ whole genome shotgun (WGS) entry which is preliminary data.</text>
</comment>
<evidence type="ECO:0000256" key="1">
    <source>
        <dbReference type="ARBA" id="ARBA00007749"/>
    </source>
</evidence>
<name>A0A9X1K1F5_9RHOB</name>
<dbReference type="EMBL" id="JAHXDN010000004">
    <property type="protein sequence ID" value="MBW4709154.1"/>
    <property type="molecule type" value="Genomic_DNA"/>
</dbReference>
<evidence type="ECO:0000256" key="3">
    <source>
        <dbReference type="ARBA" id="ARBA00022801"/>
    </source>
</evidence>
<keyword evidence="7" id="KW-1185">Reference proteome</keyword>
<dbReference type="Pfam" id="PF00753">
    <property type="entry name" value="Lactamase_B"/>
    <property type="match status" value="1"/>
</dbReference>
<gene>
    <name evidence="6" type="ORF">KX928_15285</name>
</gene>
<dbReference type="GO" id="GO:0046872">
    <property type="term" value="F:metal ion binding"/>
    <property type="evidence" value="ECO:0007669"/>
    <property type="project" value="UniProtKB-KW"/>
</dbReference>
<keyword evidence="2" id="KW-0479">Metal-binding</keyword>
<dbReference type="Proteomes" id="UP001138661">
    <property type="component" value="Unassembled WGS sequence"/>
</dbReference>
<evidence type="ECO:0000313" key="7">
    <source>
        <dbReference type="Proteomes" id="UP001138661"/>
    </source>
</evidence>
<comment type="similarity">
    <text evidence="1">Belongs to the metallo-beta-lactamase superfamily.</text>
</comment>
<dbReference type="CDD" id="cd07720">
    <property type="entry name" value="OPHC2-like_MBL-fold"/>
    <property type="match status" value="1"/>
</dbReference>
<feature type="domain" description="Metallo-beta-lactamase" evidence="5">
    <location>
        <begin position="81"/>
        <end position="284"/>
    </location>
</feature>
<dbReference type="SMART" id="SM00849">
    <property type="entry name" value="Lactamase_B"/>
    <property type="match status" value="1"/>
</dbReference>
<reference evidence="6" key="1">
    <citation type="submission" date="2021-07" db="EMBL/GenBank/DDBJ databases">
        <title>Roseobacter insulae sp. nov., isolated from a tidal flat.</title>
        <authorList>
            <person name="Park S."/>
            <person name="Yoon J.-H."/>
        </authorList>
    </citation>
    <scope>NUCLEOTIDE SEQUENCE</scope>
    <source>
        <strain evidence="6">YSTF-M11</strain>
    </source>
</reference>
<keyword evidence="3" id="KW-0378">Hydrolase</keyword>
<dbReference type="GO" id="GO:0016787">
    <property type="term" value="F:hydrolase activity"/>
    <property type="evidence" value="ECO:0007669"/>
    <property type="project" value="UniProtKB-KW"/>
</dbReference>
<protein>
    <submittedName>
        <fullName evidence="6">MBL fold metallo-hydrolase</fullName>
    </submittedName>
</protein>
<dbReference type="PANTHER" id="PTHR42978">
    <property type="entry name" value="QUORUM-QUENCHING LACTONASE YTNP-RELATED-RELATED"/>
    <property type="match status" value="1"/>
</dbReference>
<dbReference type="AlphaFoldDB" id="A0A9X1K1F5"/>
<dbReference type="InterPro" id="IPR051013">
    <property type="entry name" value="MBL_superfamily_lactonases"/>
</dbReference>
<evidence type="ECO:0000313" key="6">
    <source>
        <dbReference type="EMBL" id="MBW4709154.1"/>
    </source>
</evidence>